<evidence type="ECO:0000313" key="3">
    <source>
        <dbReference type="Proteomes" id="UP001500604"/>
    </source>
</evidence>
<dbReference type="Pfam" id="PF06074">
    <property type="entry name" value="Portal_Mu"/>
    <property type="match status" value="1"/>
</dbReference>
<evidence type="ECO:0000256" key="1">
    <source>
        <dbReference type="SAM" id="MobiDB-lite"/>
    </source>
</evidence>
<dbReference type="InterPro" id="IPR009279">
    <property type="entry name" value="Portal_Mu"/>
</dbReference>
<name>A0ABP8V3N5_9GAMM</name>
<protein>
    <submittedName>
        <fullName evidence="2">DUF935 domain-containing protein</fullName>
    </submittedName>
</protein>
<sequence length="516" mass="57501">MSDNRIINPKTGRPFTPSKQVMTQHITRAHMTGVRQPFPGYSIATGLTPERLAAVLRNAIEGSLEDYLILAEEMEERDLHYASQLRTRKLAVAGLVPTVESASDDARDVALADEIRELVRMPQFSDMLQDLLDGLGKGFSVVEILWGTDSGRWQPNGFHWADPRFFCFDRETGRELRLYDATPDGERLADYKYLIHTPRIKSGLPIRNGLARLAATMYMLKGYTLKDWWSFAEVFGMPIRVGKYGRNATDEEIATLVNAVANIATDAGAAIPESMQLELVESARGSGGETLFENMADWADRQISKGVLGQTMTADAGSSRSQAEVHDEVRRDILVDDARQLCNTLNRSLVRWYIDLNHGPQKKYPRICLPVIEAEDLARWTESIERMVKLGLRVEQSFVRDKLGVPDPDEGAEILGVPSAAPQPGETTTALNREQPADPVEDDLAELRDELLADWEPVIQAVTDPIQALADSCESYEEFLTRLPELLEEGGMDATALMQRLAEATYLARAHGDVDD</sequence>
<feature type="region of interest" description="Disordered" evidence="1">
    <location>
        <begin position="415"/>
        <end position="438"/>
    </location>
</feature>
<organism evidence="2 3">
    <name type="scientific">Kistimonas scapharcae</name>
    <dbReference type="NCBI Taxonomy" id="1036133"/>
    <lineage>
        <taxon>Bacteria</taxon>
        <taxon>Pseudomonadati</taxon>
        <taxon>Pseudomonadota</taxon>
        <taxon>Gammaproteobacteria</taxon>
        <taxon>Oceanospirillales</taxon>
        <taxon>Endozoicomonadaceae</taxon>
        <taxon>Kistimonas</taxon>
    </lineage>
</organism>
<comment type="caution">
    <text evidence="2">The sequence shown here is derived from an EMBL/GenBank/DDBJ whole genome shotgun (WGS) entry which is preliminary data.</text>
</comment>
<keyword evidence="3" id="KW-1185">Reference proteome</keyword>
<dbReference type="RefSeq" id="WP_345197086.1">
    <property type="nucleotide sequence ID" value="NZ_BAABFL010000422.1"/>
</dbReference>
<reference evidence="3" key="1">
    <citation type="journal article" date="2019" name="Int. J. Syst. Evol. Microbiol.">
        <title>The Global Catalogue of Microorganisms (GCM) 10K type strain sequencing project: providing services to taxonomists for standard genome sequencing and annotation.</title>
        <authorList>
            <consortium name="The Broad Institute Genomics Platform"/>
            <consortium name="The Broad Institute Genome Sequencing Center for Infectious Disease"/>
            <person name="Wu L."/>
            <person name="Ma J."/>
        </authorList>
    </citation>
    <scope>NUCLEOTIDE SEQUENCE [LARGE SCALE GENOMIC DNA]</scope>
    <source>
        <strain evidence="3">JCM 17805</strain>
    </source>
</reference>
<evidence type="ECO:0000313" key="2">
    <source>
        <dbReference type="EMBL" id="GAA4650833.1"/>
    </source>
</evidence>
<dbReference type="Proteomes" id="UP001500604">
    <property type="component" value="Unassembled WGS sequence"/>
</dbReference>
<accession>A0ABP8V3N5</accession>
<dbReference type="EMBL" id="BAABFL010000422">
    <property type="protein sequence ID" value="GAA4650833.1"/>
    <property type="molecule type" value="Genomic_DNA"/>
</dbReference>
<proteinExistence type="predicted"/>
<gene>
    <name evidence="2" type="ORF">GCM10023116_31160</name>
</gene>